<feature type="transmembrane region" description="Helical" evidence="5">
    <location>
        <begin position="352"/>
        <end position="372"/>
    </location>
</feature>
<proteinExistence type="predicted"/>
<evidence type="ECO:0000256" key="4">
    <source>
        <dbReference type="ARBA" id="ARBA00023136"/>
    </source>
</evidence>
<dbReference type="PANTHER" id="PTHR23501:SF43">
    <property type="entry name" value="MULTIDRUG TRANSPORTER, PUTATIVE (AFU_ORTHOLOGUE AFUA_6G03040)-RELATED"/>
    <property type="match status" value="1"/>
</dbReference>
<keyword evidence="8" id="KW-1185">Reference proteome</keyword>
<protein>
    <recommendedName>
        <fullName evidence="6">Major facilitator superfamily (MFS) profile domain-containing protein</fullName>
    </recommendedName>
</protein>
<dbReference type="Gene3D" id="1.20.1250.20">
    <property type="entry name" value="MFS general substrate transporter like domains"/>
    <property type="match status" value="1"/>
</dbReference>
<dbReference type="InterPro" id="IPR020846">
    <property type="entry name" value="MFS_dom"/>
</dbReference>
<comment type="subcellular location">
    <subcellularLocation>
        <location evidence="1">Membrane</location>
        <topology evidence="1">Multi-pass membrane protein</topology>
    </subcellularLocation>
</comment>
<feature type="transmembrane region" description="Helical" evidence="5">
    <location>
        <begin position="191"/>
        <end position="216"/>
    </location>
</feature>
<feature type="transmembrane region" description="Helical" evidence="5">
    <location>
        <begin position="412"/>
        <end position="435"/>
    </location>
</feature>
<dbReference type="Gene3D" id="1.20.1720.10">
    <property type="entry name" value="Multidrug resistance protein D"/>
    <property type="match status" value="1"/>
</dbReference>
<feature type="transmembrane region" description="Helical" evidence="5">
    <location>
        <begin position="40"/>
        <end position="63"/>
    </location>
</feature>
<keyword evidence="4 5" id="KW-0472">Membrane</keyword>
<feature type="transmembrane region" description="Helical" evidence="5">
    <location>
        <begin position="161"/>
        <end position="185"/>
    </location>
</feature>
<accession>A0ABR4B1J7</accession>
<dbReference type="Proteomes" id="UP001590951">
    <property type="component" value="Unassembled WGS sequence"/>
</dbReference>
<evidence type="ECO:0000256" key="5">
    <source>
        <dbReference type="SAM" id="Phobius"/>
    </source>
</evidence>
<feature type="transmembrane region" description="Helical" evidence="5">
    <location>
        <begin position="103"/>
        <end position="122"/>
    </location>
</feature>
<feature type="transmembrane region" description="Helical" evidence="5">
    <location>
        <begin position="237"/>
        <end position="257"/>
    </location>
</feature>
<feature type="transmembrane region" description="Helical" evidence="5">
    <location>
        <begin position="379"/>
        <end position="406"/>
    </location>
</feature>
<sequence>MEGSSLNDVEPLSEQDVVDEALARDGQHYLAGWRLHAMTAALFLSLFIATLEVSIVSTSLVTITNALHAFGISSWIVVAYLLTYTGSLIIWAKVSDIFGRKSIICLALLVFIVFSGACGAAQSIIQLVIFRVFQGIGGSGVYSMVMVIVPEMVPKPKFAAYSSFVSMVFALSYLLGPVLGGVININGAWRWVFLLNVPCGAVALAFLLLVIPRAFPDHAVIERSKEKSPPKNMILRKLDFVGFLLLLAASVFLVTALEEAGTQYKWSSALVVILLVLAALSWLGVIGWSWFVDHKETSVEPVFTWRFLQNRVFMGALLNTIFSGVPFTVAVIEIPQRFQAVNALSPLQAGLRFLPFALSSPVGAGISSVFVSKLKVPPVVIVILGSILQTIGAALMSTLPASQIIIAENYGYQVILGFGLGLNIAGLMVLTPFVVEKRDLAVAMGAVTQFRIMGGALGLAIATNVLNTYVKSHLSASIAPQQVSTILSSAEEINVLDPAVRSTVRAIFGHGYNLQMKVLIGFGAAQIPASLLMWGNHVKMPE</sequence>
<dbReference type="PANTHER" id="PTHR23501">
    <property type="entry name" value="MAJOR FACILITATOR SUPERFAMILY"/>
    <property type="match status" value="1"/>
</dbReference>
<evidence type="ECO:0000313" key="8">
    <source>
        <dbReference type="Proteomes" id="UP001590951"/>
    </source>
</evidence>
<reference evidence="7 8" key="1">
    <citation type="submission" date="2024-09" db="EMBL/GenBank/DDBJ databases">
        <title>Rethinking Asexuality: The Enigmatic Case of Functional Sexual Genes in Lepraria (Stereocaulaceae).</title>
        <authorList>
            <person name="Doellman M."/>
            <person name="Sun Y."/>
            <person name="Barcenas-Pena A."/>
            <person name="Lumbsch H.T."/>
            <person name="Grewe F."/>
        </authorList>
    </citation>
    <scope>NUCLEOTIDE SEQUENCE [LARGE SCALE GENOMIC DNA]</scope>
    <source>
        <strain evidence="7 8">Grewe 0041</strain>
    </source>
</reference>
<organism evidence="7 8">
    <name type="scientific">Lepraria finkii</name>
    <dbReference type="NCBI Taxonomy" id="1340010"/>
    <lineage>
        <taxon>Eukaryota</taxon>
        <taxon>Fungi</taxon>
        <taxon>Dikarya</taxon>
        <taxon>Ascomycota</taxon>
        <taxon>Pezizomycotina</taxon>
        <taxon>Lecanoromycetes</taxon>
        <taxon>OSLEUM clade</taxon>
        <taxon>Lecanoromycetidae</taxon>
        <taxon>Lecanorales</taxon>
        <taxon>Lecanorineae</taxon>
        <taxon>Stereocaulaceae</taxon>
        <taxon>Lepraria</taxon>
    </lineage>
</organism>
<keyword evidence="2 5" id="KW-0812">Transmembrane</keyword>
<feature type="transmembrane region" description="Helical" evidence="5">
    <location>
        <begin position="312"/>
        <end position="332"/>
    </location>
</feature>
<evidence type="ECO:0000256" key="1">
    <source>
        <dbReference type="ARBA" id="ARBA00004141"/>
    </source>
</evidence>
<dbReference type="EMBL" id="JBHFEH010000032">
    <property type="protein sequence ID" value="KAL2051779.1"/>
    <property type="molecule type" value="Genomic_DNA"/>
</dbReference>
<feature type="transmembrane region" description="Helical" evidence="5">
    <location>
        <begin position="128"/>
        <end position="149"/>
    </location>
</feature>
<keyword evidence="3 5" id="KW-1133">Transmembrane helix</keyword>
<feature type="domain" description="Major facilitator superfamily (MFS) profile" evidence="6">
    <location>
        <begin position="38"/>
        <end position="541"/>
    </location>
</feature>
<dbReference type="SUPFAM" id="SSF103473">
    <property type="entry name" value="MFS general substrate transporter"/>
    <property type="match status" value="2"/>
</dbReference>
<evidence type="ECO:0000256" key="2">
    <source>
        <dbReference type="ARBA" id="ARBA00022692"/>
    </source>
</evidence>
<evidence type="ECO:0000259" key="6">
    <source>
        <dbReference type="PROSITE" id="PS50850"/>
    </source>
</evidence>
<gene>
    <name evidence="7" type="ORF">ABVK25_007935</name>
</gene>
<dbReference type="InterPro" id="IPR011701">
    <property type="entry name" value="MFS"/>
</dbReference>
<dbReference type="InterPro" id="IPR036259">
    <property type="entry name" value="MFS_trans_sf"/>
</dbReference>
<comment type="caution">
    <text evidence="7">The sequence shown here is derived from an EMBL/GenBank/DDBJ whole genome shotgun (WGS) entry which is preliminary data.</text>
</comment>
<evidence type="ECO:0000256" key="3">
    <source>
        <dbReference type="ARBA" id="ARBA00022989"/>
    </source>
</evidence>
<evidence type="ECO:0000313" key="7">
    <source>
        <dbReference type="EMBL" id="KAL2051779.1"/>
    </source>
</evidence>
<dbReference type="Pfam" id="PF07690">
    <property type="entry name" value="MFS_1"/>
    <property type="match status" value="1"/>
</dbReference>
<feature type="transmembrane region" description="Helical" evidence="5">
    <location>
        <begin position="269"/>
        <end position="291"/>
    </location>
</feature>
<name>A0ABR4B1J7_9LECA</name>
<dbReference type="PROSITE" id="PS50850">
    <property type="entry name" value="MFS"/>
    <property type="match status" value="1"/>
</dbReference>
<dbReference type="PRINTS" id="PR01036">
    <property type="entry name" value="TCRTETB"/>
</dbReference>
<feature type="transmembrane region" description="Helical" evidence="5">
    <location>
        <begin position="69"/>
        <end position="91"/>
    </location>
</feature>